<gene>
    <name evidence="4" type="ORF">B0H41_000656</name>
</gene>
<evidence type="ECO:0000259" key="3">
    <source>
        <dbReference type="Pfam" id="PF00881"/>
    </source>
</evidence>
<organism evidence="4 5">
    <name type="scientific">Clostridium beijerinckii</name>
    <name type="common">Clostridium MP</name>
    <dbReference type="NCBI Taxonomy" id="1520"/>
    <lineage>
        <taxon>Bacteria</taxon>
        <taxon>Bacillati</taxon>
        <taxon>Bacillota</taxon>
        <taxon>Clostridia</taxon>
        <taxon>Eubacteriales</taxon>
        <taxon>Clostridiaceae</taxon>
        <taxon>Clostridium</taxon>
    </lineage>
</organism>
<comment type="caution">
    <text evidence="4">The sequence shown here is derived from an EMBL/GenBank/DDBJ whole genome shotgun (WGS) entry which is preliminary data.</text>
</comment>
<dbReference type="InterPro" id="IPR029479">
    <property type="entry name" value="Nitroreductase"/>
</dbReference>
<dbReference type="PANTHER" id="PTHR43673">
    <property type="entry name" value="NAD(P)H NITROREDUCTASE YDGI-RELATED"/>
    <property type="match status" value="1"/>
</dbReference>
<dbReference type="EMBL" id="JABSWW010000001">
    <property type="protein sequence ID" value="NRT86977.1"/>
    <property type="molecule type" value="Genomic_DNA"/>
</dbReference>
<feature type="domain" description="Nitroreductase" evidence="3">
    <location>
        <begin position="8"/>
        <end position="57"/>
    </location>
</feature>
<dbReference type="Gene3D" id="3.40.109.10">
    <property type="entry name" value="NADH Oxidase"/>
    <property type="match status" value="1"/>
</dbReference>
<evidence type="ECO:0000313" key="4">
    <source>
        <dbReference type="EMBL" id="NRT86977.1"/>
    </source>
</evidence>
<name>A0AAX0AVT6_CLOBE</name>
<protein>
    <submittedName>
        <fullName evidence="4">Nitroreductase</fullName>
    </submittedName>
</protein>
<dbReference type="AlphaFoldDB" id="A0AAX0AVT6"/>
<dbReference type="SUPFAM" id="SSF55469">
    <property type="entry name" value="FMN-dependent nitroreductase-like"/>
    <property type="match status" value="1"/>
</dbReference>
<reference evidence="4" key="2">
    <citation type="journal article" date="2022" name="Nat. Biotechnol.">
        <title>Carbon-negative production of acetone and isopropanol by gas fermentation at industrial pilot scale.</title>
        <authorList>
            <person name="Liew F.E."/>
            <person name="Nogle R."/>
            <person name="Abdalla T."/>
            <person name="Rasor B.J."/>
            <person name="Canter C."/>
            <person name="Jensen R.O."/>
            <person name="Wang L."/>
            <person name="Strutz J."/>
            <person name="Chirania P."/>
            <person name="De Tissera S."/>
            <person name="Mueller A.P."/>
            <person name="Ruan Z."/>
            <person name="Gao A."/>
            <person name="Tran L."/>
            <person name="Engle N.L."/>
            <person name="Bromley J.C."/>
            <person name="Daniell J."/>
            <person name="Conrado R."/>
            <person name="Tschaplinski T.J."/>
            <person name="Giannone R.J."/>
            <person name="Hettich R.L."/>
            <person name="Karim A.S."/>
            <person name="Simpson S.D."/>
            <person name="Brown S.D."/>
            <person name="Leang C."/>
            <person name="Jewett M.C."/>
            <person name="Kopke M."/>
        </authorList>
    </citation>
    <scope>NUCLEOTIDE SEQUENCE</scope>
    <source>
        <strain evidence="4">DJ080</strain>
    </source>
</reference>
<evidence type="ECO:0000256" key="2">
    <source>
        <dbReference type="ARBA" id="ARBA00023002"/>
    </source>
</evidence>
<comment type="similarity">
    <text evidence="1">Belongs to the nitroreductase family.</text>
</comment>
<sequence>MNDFLKIVRERRSANKFIENIKIPREDFNDIFRELSLAPSAFNLQHAKYYVVEDKEHGESL</sequence>
<proteinExistence type="inferred from homology"/>
<accession>A0AAX0AVT6</accession>
<dbReference type="InterPro" id="IPR000415">
    <property type="entry name" value="Nitroreductase-like"/>
</dbReference>
<keyword evidence="2" id="KW-0560">Oxidoreductase</keyword>
<evidence type="ECO:0000313" key="5">
    <source>
        <dbReference type="Proteomes" id="UP001193748"/>
    </source>
</evidence>
<dbReference type="Pfam" id="PF00881">
    <property type="entry name" value="Nitroreductase"/>
    <property type="match status" value="1"/>
</dbReference>
<dbReference type="Proteomes" id="UP001193748">
    <property type="component" value="Unassembled WGS sequence"/>
</dbReference>
<reference evidence="4" key="1">
    <citation type="submission" date="2020-05" db="EMBL/GenBank/DDBJ databases">
        <authorList>
            <person name="Brown S."/>
            <person name="Huntemann M."/>
            <person name="Clum A."/>
            <person name="Spunde A."/>
            <person name="Palaniappan K."/>
            <person name="Ritter S."/>
            <person name="Mikhailova N."/>
            <person name="Chen I.-M."/>
            <person name="Stamatis D."/>
            <person name="Reddy T."/>
            <person name="O'Malley R."/>
            <person name="Daum C."/>
            <person name="Shapiro N."/>
            <person name="Ivanova N."/>
            <person name="Kyrpides N."/>
            <person name="Woyke T."/>
        </authorList>
    </citation>
    <scope>NUCLEOTIDE SEQUENCE</scope>
    <source>
        <strain evidence="4">DJ080</strain>
    </source>
</reference>
<evidence type="ECO:0000256" key="1">
    <source>
        <dbReference type="ARBA" id="ARBA00007118"/>
    </source>
</evidence>
<dbReference type="PANTHER" id="PTHR43673:SF12">
    <property type="entry name" value="PROTEIN DRGA"/>
    <property type="match status" value="1"/>
</dbReference>
<dbReference type="GO" id="GO:0016491">
    <property type="term" value="F:oxidoreductase activity"/>
    <property type="evidence" value="ECO:0007669"/>
    <property type="project" value="UniProtKB-KW"/>
</dbReference>